<dbReference type="InterPro" id="IPR028098">
    <property type="entry name" value="Glyco_trans_4-like_N"/>
</dbReference>
<dbReference type="PANTHER" id="PTHR12526:SF630">
    <property type="entry name" value="GLYCOSYLTRANSFERASE"/>
    <property type="match status" value="1"/>
</dbReference>
<evidence type="ECO:0000259" key="2">
    <source>
        <dbReference type="Pfam" id="PF13579"/>
    </source>
</evidence>
<comment type="caution">
    <text evidence="3">The sequence shown here is derived from an EMBL/GenBank/DDBJ whole genome shotgun (WGS) entry which is preliminary data.</text>
</comment>
<dbReference type="EMBL" id="JACDXX010000011">
    <property type="protein sequence ID" value="MCB5410818.1"/>
    <property type="molecule type" value="Genomic_DNA"/>
</dbReference>
<keyword evidence="4" id="KW-1185">Reference proteome</keyword>
<dbReference type="SUPFAM" id="SSF53756">
    <property type="entry name" value="UDP-Glycosyltransferase/glycogen phosphorylase"/>
    <property type="match status" value="1"/>
</dbReference>
<dbReference type="InterPro" id="IPR001296">
    <property type="entry name" value="Glyco_trans_1"/>
</dbReference>
<gene>
    <name evidence="3" type="ORF">H0485_12515</name>
</gene>
<feature type="domain" description="Glycosyl transferase family 1" evidence="1">
    <location>
        <begin position="218"/>
        <end position="371"/>
    </location>
</feature>
<feature type="domain" description="Glycosyltransferase subfamily 4-like N-terminal" evidence="2">
    <location>
        <begin position="40"/>
        <end position="197"/>
    </location>
</feature>
<dbReference type="Pfam" id="PF00534">
    <property type="entry name" value="Glycos_transf_1"/>
    <property type="match status" value="1"/>
</dbReference>
<evidence type="ECO:0000259" key="1">
    <source>
        <dbReference type="Pfam" id="PF00534"/>
    </source>
</evidence>
<dbReference type="Proteomes" id="UP001198571">
    <property type="component" value="Unassembled WGS sequence"/>
</dbReference>
<dbReference type="RefSeq" id="WP_226936048.1">
    <property type="nucleotide sequence ID" value="NZ_JACDXX010000011.1"/>
</dbReference>
<organism evidence="3 4">
    <name type="scientific">Pseudogemmobacter faecipullorum</name>
    <dbReference type="NCBI Taxonomy" id="2755041"/>
    <lineage>
        <taxon>Bacteria</taxon>
        <taxon>Pseudomonadati</taxon>
        <taxon>Pseudomonadota</taxon>
        <taxon>Alphaproteobacteria</taxon>
        <taxon>Rhodobacterales</taxon>
        <taxon>Paracoccaceae</taxon>
        <taxon>Pseudogemmobacter</taxon>
    </lineage>
</organism>
<accession>A0ABS8CNQ6</accession>
<dbReference type="Gene3D" id="3.40.50.2000">
    <property type="entry name" value="Glycogen Phosphorylase B"/>
    <property type="match status" value="2"/>
</dbReference>
<sequence>MTEALLTPDQAALCRADTAAAPAAGSLQIVHVITRFLRAGAEENTRLTCNGQVALGHRVWLLHGNQAMPEALARLDPRVRVIAVPGLVHPLAPGRDLMALWQLCRLLRRIDADVLHSHTSKAGILGRLAARMTGVPLVLHGVHILPFQNVGPVKKRLYLGLERLVSGYTHGYIAVSEALRSANLAAGLGRAGTNHVVASGMDLTRFRTPLPPPDLPPHQGLLVMVAAFEPRKRHLEFLPVFAGLVQRHPGLKLALLGEGPLRPAVEAGVARLGLQDQVIFTGFREDVAGWIAAADLCLLCSAHEGLPRVLVQYLAAGRPVVMTALPGAEVLLQPGVNGFILPKDAVSAMSEPVHRVLSDPELAARLQAGARAVDVSPWAAEAMVAGIERVMQGAMVLRRAAAARRRA</sequence>
<evidence type="ECO:0000313" key="4">
    <source>
        <dbReference type="Proteomes" id="UP001198571"/>
    </source>
</evidence>
<name>A0ABS8CNQ6_9RHOB</name>
<protein>
    <submittedName>
        <fullName evidence="3">Glycosyltransferase</fullName>
    </submittedName>
</protein>
<dbReference type="PANTHER" id="PTHR12526">
    <property type="entry name" value="GLYCOSYLTRANSFERASE"/>
    <property type="match status" value="1"/>
</dbReference>
<proteinExistence type="predicted"/>
<reference evidence="3 4" key="1">
    <citation type="submission" date="2020-07" db="EMBL/GenBank/DDBJ databases">
        <title>Pseudogemmobacter sp. nov., isolated from poultry manure in Taiwan.</title>
        <authorList>
            <person name="Lin S.-Y."/>
            <person name="Tang Y.-S."/>
            <person name="Young C.-C."/>
        </authorList>
    </citation>
    <scope>NUCLEOTIDE SEQUENCE [LARGE SCALE GENOMIC DNA]</scope>
    <source>
        <strain evidence="3 4">CC-YST710</strain>
    </source>
</reference>
<dbReference type="Pfam" id="PF13579">
    <property type="entry name" value="Glyco_trans_4_4"/>
    <property type="match status" value="1"/>
</dbReference>
<evidence type="ECO:0000313" key="3">
    <source>
        <dbReference type="EMBL" id="MCB5410818.1"/>
    </source>
</evidence>